<dbReference type="CDD" id="cd03784">
    <property type="entry name" value="GT1_Gtf-like"/>
    <property type="match status" value="1"/>
</dbReference>
<accession>A0A2Z5GAN8</accession>
<evidence type="ECO:0000259" key="1">
    <source>
        <dbReference type="Pfam" id="PF06722"/>
    </source>
</evidence>
<dbReference type="Gene3D" id="3.40.50.2000">
    <property type="entry name" value="Glycogen Phosphorylase B"/>
    <property type="match status" value="2"/>
</dbReference>
<dbReference type="GO" id="GO:0016758">
    <property type="term" value="F:hexosyltransferase activity"/>
    <property type="evidence" value="ECO:0007669"/>
    <property type="project" value="UniProtKB-ARBA"/>
</dbReference>
<protein>
    <submittedName>
        <fullName evidence="2">Zeaxanthin glucosyl transferase</fullName>
    </submittedName>
</protein>
<dbReference type="GO" id="GO:0008194">
    <property type="term" value="F:UDP-glycosyltransferase activity"/>
    <property type="evidence" value="ECO:0007669"/>
    <property type="project" value="InterPro"/>
</dbReference>
<evidence type="ECO:0000313" key="2">
    <source>
        <dbReference type="EMBL" id="AXC15675.1"/>
    </source>
</evidence>
<keyword evidence="2" id="KW-0808">Transferase</keyword>
<keyword evidence="3" id="KW-1185">Reference proteome</keyword>
<dbReference type="RefSeq" id="WP_114210307.1">
    <property type="nucleotide sequence ID" value="NZ_CP030840.1"/>
</dbReference>
<dbReference type="SUPFAM" id="SSF53756">
    <property type="entry name" value="UDP-Glycosyltransferase/glycogen phosphorylase"/>
    <property type="match status" value="1"/>
</dbReference>
<dbReference type="Pfam" id="PF06722">
    <property type="entry name" value="EryCIII-like_C"/>
    <property type="match status" value="1"/>
</dbReference>
<dbReference type="AlphaFoldDB" id="A0A2Z5GAN8"/>
<dbReference type="InterPro" id="IPR010610">
    <property type="entry name" value="EryCIII-like_C"/>
</dbReference>
<dbReference type="PANTHER" id="PTHR48050">
    <property type="entry name" value="STEROL 3-BETA-GLUCOSYLTRANSFERASE"/>
    <property type="match status" value="1"/>
</dbReference>
<dbReference type="FunFam" id="3.40.50.2000:FF:000072">
    <property type="entry name" value="Glycosyl transferase"/>
    <property type="match status" value="1"/>
</dbReference>
<gene>
    <name evidence="2" type="ORF">ACPOL_6447</name>
</gene>
<reference evidence="2 3" key="1">
    <citation type="journal article" date="2018" name="Front. Microbiol.">
        <title>Hydrolytic Capabilities as a Key to Environmental Success: Chitinolytic and Cellulolytic Acidobacteria From Acidic Sub-arctic Soils and Boreal Peatlands.</title>
        <authorList>
            <person name="Belova S.E."/>
            <person name="Ravin N.V."/>
            <person name="Pankratov T.A."/>
            <person name="Rakitin A.L."/>
            <person name="Ivanova A.A."/>
            <person name="Beletsky A.V."/>
            <person name="Mardanov A.V."/>
            <person name="Sinninghe Damste J.S."/>
            <person name="Dedysh S.N."/>
        </authorList>
    </citation>
    <scope>NUCLEOTIDE SEQUENCE [LARGE SCALE GENOMIC DNA]</scope>
    <source>
        <strain evidence="2 3">SBC82</strain>
    </source>
</reference>
<feature type="domain" description="Erythromycin biosynthesis protein CIII-like C-terminal" evidence="1">
    <location>
        <begin position="271"/>
        <end position="403"/>
    </location>
</feature>
<dbReference type="InterPro" id="IPR050426">
    <property type="entry name" value="Glycosyltransferase_28"/>
</dbReference>
<dbReference type="EMBL" id="CP030840">
    <property type="protein sequence ID" value="AXC15675.1"/>
    <property type="molecule type" value="Genomic_DNA"/>
</dbReference>
<dbReference type="KEGG" id="abas:ACPOL_6447"/>
<sequence length="416" mass="45244">MKLGLLHLYAAGHLNPSLALAAGLVERGVEVVDFNILDNAPAIERAGARFVPFGEGVMGLGYLADVARMTATLSGEASLKYFGQRMALLELTAFNELPSLIKNEAVDALIIDQLFPGGSTVAEHLGLRFITVANALLINEEDGVPPPSLPWVYDSSDAARERNRLGWDGTRKIFQPLLDLTNKQRVTWNLAPHNDFLQDAQSPLLQLAQIPAAFDFPRKQSPLNLHYVGPLRHERARQRISFPWDRLTPQPLIYASLGTLQNGISQIFQAILEAAEGLDAQIVLTLGGAQRNSSHTHVPANVLVVDYAPQEELLDRAALCVTHAGINTVIDCLSRGIPMVTIPIASEQPGNAARVVWTKTGTMVPLDQLTSERLRGAMQSVLGDDSYRKNARRFAEEIASSDSVAVATELIANTLS</sequence>
<dbReference type="InterPro" id="IPR002213">
    <property type="entry name" value="UDP_glucos_trans"/>
</dbReference>
<dbReference type="OrthoDB" id="6620093at2"/>
<dbReference type="PANTHER" id="PTHR48050:SF13">
    <property type="entry name" value="STEROL 3-BETA-GLUCOSYLTRANSFERASE UGT80A2"/>
    <property type="match status" value="1"/>
</dbReference>
<proteinExistence type="predicted"/>
<organism evidence="2 3">
    <name type="scientific">Acidisarcina polymorpha</name>
    <dbReference type="NCBI Taxonomy" id="2211140"/>
    <lineage>
        <taxon>Bacteria</taxon>
        <taxon>Pseudomonadati</taxon>
        <taxon>Acidobacteriota</taxon>
        <taxon>Terriglobia</taxon>
        <taxon>Terriglobales</taxon>
        <taxon>Acidobacteriaceae</taxon>
        <taxon>Acidisarcina</taxon>
    </lineage>
</organism>
<name>A0A2Z5GAN8_9BACT</name>
<dbReference type="Proteomes" id="UP000253606">
    <property type="component" value="Chromosome"/>
</dbReference>
<dbReference type="GO" id="GO:0017000">
    <property type="term" value="P:antibiotic biosynthetic process"/>
    <property type="evidence" value="ECO:0007669"/>
    <property type="project" value="UniProtKB-ARBA"/>
</dbReference>
<evidence type="ECO:0000313" key="3">
    <source>
        <dbReference type="Proteomes" id="UP000253606"/>
    </source>
</evidence>